<feature type="compositionally biased region" description="Basic and acidic residues" evidence="1">
    <location>
        <begin position="1337"/>
        <end position="1346"/>
    </location>
</feature>
<accession>A0A8C8HHF1</accession>
<feature type="compositionally biased region" description="Polar residues" evidence="1">
    <location>
        <begin position="1856"/>
        <end position="1873"/>
    </location>
</feature>
<feature type="region of interest" description="Disordered" evidence="1">
    <location>
        <begin position="916"/>
        <end position="1009"/>
    </location>
</feature>
<feature type="region of interest" description="Disordered" evidence="1">
    <location>
        <begin position="1209"/>
        <end position="1228"/>
    </location>
</feature>
<feature type="compositionally biased region" description="Basic and acidic residues" evidence="1">
    <location>
        <begin position="1791"/>
        <end position="1821"/>
    </location>
</feature>
<feature type="region of interest" description="Disordered" evidence="1">
    <location>
        <begin position="1758"/>
        <end position="1918"/>
    </location>
</feature>
<reference evidence="3" key="2">
    <citation type="submission" date="2025-09" db="UniProtKB">
        <authorList>
            <consortium name="Ensembl"/>
        </authorList>
    </citation>
    <scope>IDENTIFICATION</scope>
</reference>
<feature type="compositionally biased region" description="Basic and acidic residues" evidence="1">
    <location>
        <begin position="1666"/>
        <end position="1675"/>
    </location>
</feature>
<dbReference type="Ensembl" id="ENSOTST00005070464.2">
    <property type="protein sequence ID" value="ENSOTSP00005064855.2"/>
    <property type="gene ID" value="ENSOTSG00005030934.2"/>
</dbReference>
<feature type="compositionally biased region" description="Polar residues" evidence="1">
    <location>
        <begin position="147"/>
        <end position="171"/>
    </location>
</feature>
<reference evidence="3" key="1">
    <citation type="submission" date="2025-08" db="UniProtKB">
        <authorList>
            <consortium name="Ensembl"/>
        </authorList>
    </citation>
    <scope>IDENTIFICATION</scope>
</reference>
<dbReference type="Proteomes" id="UP000694402">
    <property type="component" value="Unassembled WGS sequence"/>
</dbReference>
<dbReference type="InterPro" id="IPR032764">
    <property type="entry name" value="Tankyrase-bd_C"/>
</dbReference>
<sequence>MVTTETRAQFRRLTASQRSKALHLSARGVTTDPGSIPCCITTGWDWESHRTAHNWPIVIRVWPGKAVIGTEPSRGDGSLPLPLAEACHTDEWPLFNSTSASRAASHNAGCMTPPKVFFTGMAAQMEVQTGEVGRTGVGGRLHLSPLADSSNKSLTEGPSNTQGSLIITPESSKPVPAPKPRLTPKPFAVEKTPTIRPILAPKPNTKPRPEPTRPTFYKPDPPNGPKPQQPNVTSKHRPVSTNHSRPAPTSYKPSPKLSTGQTTKPVAQPFKPAPLTLGDHSKPTPSQPMGRQKPAAAGLSHSQGPKKPPSVEWSGSTKQEKECGKTASNIRAGGAYLTRAKSMGFLRQIGLEGEERKKGEGPEVTVQLRTQSTGSRPRPVSAIFLPSPTQAESSTPADRWVGRRPLSADLTSKFESIGLSLHRGSPAKTGSKDSSPEEGALLRRREGETGAEGSIATPQAPDSKPSARAQGSEKKKEEEKDEGKGGGSIKRRISLLLDSSSSSPVVPLRVAAQGPESSSPVQPVPEADVPQGGVKQRIKKLTEDTVTPPAQTLAVKPRPLPPDLTKRFGSEKSTDLCSPSPSKATDRHESDTDPQGRGQDSVFIFSDQRKVDEHTRESKEQPTQTFSDPSAGRTVAQRGLEIEAQESHPSSGVQTVRAALFENVVERHSVLVMEEDRAQNNTKSCPKRSVSLKLGDGEKGGSLVTSPYREPVSPSSPLRVEHLFDTVHAVGERRAVSESVPSAQLEDKAMTLRSRHSEGNRPARAEPVEKRPARVQGDLSSTQRGAPASQHEQGPRYLRVGALQKWNTSEVDRGAEVEKGREKERERKEEEKERQREAERRMQMAVEREKPTEQDREREEVAAPKRLKMLEADEQPPKPRATYFALTGQIQEVISHGDEGTEKGDLEVPFDFSVMSGQWGSQGKVKRNPSLVKTFGKSSQGQEQEEELMERKQTQERKRETAWDRKTGMDEMEIEKQKQVLEEVRELEREKGRQRERKEFESEKQRQLEIERQKQLEYARKREMEKQRELERERQNELEKETQRELERRCELERERQCELERERHCELERERQCELERERHCEQERERLCELERERRCELERERRCELERERRCELERERRCELERERRCELERERRCELEREKEFKRERQRQFDLERQKKLERQMVEELEEIKEMETRQLFRFEKQKQAERERHQLLELEKQILREKMEREEQEKMGQQEVDRERQRELERERQRELERERQRELERERQRELEWERQRELERERQRELERERQRELERERQRELERERQRELERERQRELERERQRELERERQRELERESVEELEIIKELEGRQLLEKQNERARQQLQKQRLREKMEKEEQENMRQVARQQEAERQRILERQRRENQERGVLDSLPLRPKVLDLDSVSLGDLHSRGSPHSPGARWKHPSPRGEDHYRPGILDIDSFRSQTQTQPSPTREVFPIAGIKGSDPGSGVRSHTPEREVSRRVGAMGRPSPVWAPSQQELWEQRLGFNEESVDRPMAGPEPPRKPANKPSLEQLLHRQLDRATAPILVPERRWSGMPSEASFPRREPHSPRSPMEQTWFPQDSGPQGHRVEARGQRRSQGSQELNRMRSRSVSRRSAPSESAVEGSLSRMRSRSAHRERDRQSWEQLKQSVDGEEEGRDIDTLVHEADSQYGTWETGLRTDDSLTPATPTSDSNLSQSPREPIPPHTPGEHSDLDTPDGFSPSVQPEMQLFPFPEASTILLDSSALRSRVQLSKMRGPRSRPSRVARQTAAMSVHPEGQTSPTEDWRSRDSTEDHIEFSKQEDSDSEEQERGVDPRSAAASSQPQRVALFPGMDPSALKAQLKKRGDSDNQTDGAAPSPSQLSRSPKSPFLPRVSRVLPPSGGKENGEEASPQWLRELKSKKRSSQYENDS</sequence>
<evidence type="ECO:0000313" key="4">
    <source>
        <dbReference type="Proteomes" id="UP000694402"/>
    </source>
</evidence>
<feature type="domain" description="Tankyrase 1-binding protein C-terminal" evidence="2">
    <location>
        <begin position="1735"/>
        <end position="1909"/>
    </location>
</feature>
<dbReference type="Pfam" id="PF15327">
    <property type="entry name" value="Tankyrase_bdg_C"/>
    <property type="match status" value="1"/>
</dbReference>
<feature type="region of interest" description="Disordered" evidence="1">
    <location>
        <begin position="1024"/>
        <end position="1056"/>
    </location>
</feature>
<feature type="region of interest" description="Disordered" evidence="1">
    <location>
        <begin position="733"/>
        <end position="879"/>
    </location>
</feature>
<evidence type="ECO:0000259" key="2">
    <source>
        <dbReference type="SMART" id="SM01319"/>
    </source>
</evidence>
<feature type="compositionally biased region" description="Polar residues" evidence="1">
    <location>
        <begin position="256"/>
        <end position="265"/>
    </location>
</feature>
<dbReference type="AlphaFoldDB" id="A0A8C8HHF1"/>
<evidence type="ECO:0000256" key="1">
    <source>
        <dbReference type="SAM" id="MobiDB-lite"/>
    </source>
</evidence>
<gene>
    <name evidence="3" type="primary">LOC112263031</name>
</gene>
<keyword evidence="4" id="KW-1185">Reference proteome</keyword>
<feature type="compositionally biased region" description="Basic and acidic residues" evidence="1">
    <location>
        <begin position="607"/>
        <end position="620"/>
    </location>
</feature>
<feature type="compositionally biased region" description="Pro residues" evidence="1">
    <location>
        <begin position="219"/>
        <end position="228"/>
    </location>
</feature>
<dbReference type="PANTHER" id="PTHR22042">
    <property type="entry name" value="TANKYRASE 1 BINDING PROTEIN"/>
    <property type="match status" value="1"/>
</dbReference>
<feature type="compositionally biased region" description="Basic and acidic residues" evidence="1">
    <location>
        <begin position="949"/>
        <end position="1009"/>
    </location>
</feature>
<feature type="compositionally biased region" description="Basic and acidic residues" evidence="1">
    <location>
        <begin position="745"/>
        <end position="772"/>
    </location>
</feature>
<feature type="compositionally biased region" description="Polar residues" evidence="1">
    <location>
        <begin position="1690"/>
        <end position="1706"/>
    </location>
</feature>
<proteinExistence type="predicted"/>
<feature type="compositionally biased region" description="Low complexity" evidence="1">
    <location>
        <begin position="515"/>
        <end position="526"/>
    </location>
</feature>
<dbReference type="PANTHER" id="PTHR22042:SF3">
    <property type="entry name" value="RIKEN CDNA 2900026A02 GENE"/>
    <property type="match status" value="1"/>
</dbReference>
<feature type="compositionally biased region" description="Basic and acidic residues" evidence="1">
    <location>
        <begin position="1373"/>
        <end position="1393"/>
    </location>
</feature>
<feature type="compositionally biased region" description="Polar residues" evidence="1">
    <location>
        <begin position="1448"/>
        <end position="1458"/>
    </location>
</feature>
<name>A0A8C8HHF1_ONCTS</name>
<protein>
    <recommendedName>
        <fullName evidence="2">Tankyrase 1-binding protein C-terminal domain-containing protein</fullName>
    </recommendedName>
</protein>
<dbReference type="InterPro" id="IPR040006">
    <property type="entry name" value="TNKS1BP1-like"/>
</dbReference>
<dbReference type="GeneTree" id="ENSGT00940000154184"/>
<feature type="region of interest" description="Disordered" evidence="1">
    <location>
        <begin position="675"/>
        <end position="715"/>
    </location>
</feature>
<feature type="compositionally biased region" description="Polar residues" evidence="1">
    <location>
        <begin position="1581"/>
        <end position="1591"/>
    </location>
</feature>
<feature type="region of interest" description="Disordered" evidence="1">
    <location>
        <begin position="1337"/>
        <end position="1738"/>
    </location>
</feature>
<feature type="compositionally biased region" description="Basic and acidic residues" evidence="1">
    <location>
        <begin position="430"/>
        <end position="448"/>
    </location>
</feature>
<feature type="compositionally biased region" description="Basic and acidic residues" evidence="1">
    <location>
        <begin position="564"/>
        <end position="574"/>
    </location>
</feature>
<organism evidence="3 4">
    <name type="scientific">Oncorhynchus tshawytscha</name>
    <name type="common">Chinook salmon</name>
    <name type="synonym">Salmo tshawytscha</name>
    <dbReference type="NCBI Taxonomy" id="74940"/>
    <lineage>
        <taxon>Eukaryota</taxon>
        <taxon>Metazoa</taxon>
        <taxon>Chordata</taxon>
        <taxon>Craniata</taxon>
        <taxon>Vertebrata</taxon>
        <taxon>Euteleostomi</taxon>
        <taxon>Actinopterygii</taxon>
        <taxon>Neopterygii</taxon>
        <taxon>Teleostei</taxon>
        <taxon>Protacanthopterygii</taxon>
        <taxon>Salmoniformes</taxon>
        <taxon>Salmonidae</taxon>
        <taxon>Salmoninae</taxon>
        <taxon>Oncorhynchus</taxon>
    </lineage>
</organism>
<feature type="region of interest" description="Disordered" evidence="1">
    <location>
        <begin position="133"/>
        <end position="334"/>
    </location>
</feature>
<feature type="compositionally biased region" description="Polar residues" evidence="1">
    <location>
        <begin position="387"/>
        <end position="396"/>
    </location>
</feature>
<feature type="compositionally biased region" description="Basic and acidic residues" evidence="1">
    <location>
        <begin position="471"/>
        <end position="484"/>
    </location>
</feature>
<feature type="compositionally biased region" description="Basic and acidic residues" evidence="1">
    <location>
        <begin position="810"/>
        <end position="877"/>
    </location>
</feature>
<dbReference type="SMART" id="SM01319">
    <property type="entry name" value="Tankyrase_bdg_C"/>
    <property type="match status" value="1"/>
</dbReference>
<feature type="region of interest" description="Disordered" evidence="1">
    <location>
        <begin position="1233"/>
        <end position="1318"/>
    </location>
</feature>
<feature type="compositionally biased region" description="Low complexity" evidence="1">
    <location>
        <begin position="494"/>
        <end position="508"/>
    </location>
</feature>
<evidence type="ECO:0000313" key="3">
    <source>
        <dbReference type="Ensembl" id="ENSOTSP00005064855.2"/>
    </source>
</evidence>
<feature type="compositionally biased region" description="Low complexity" evidence="1">
    <location>
        <begin position="1621"/>
        <end position="1631"/>
    </location>
</feature>
<feature type="compositionally biased region" description="Basic and acidic residues" evidence="1">
    <location>
        <begin position="1353"/>
        <end position="1365"/>
    </location>
</feature>
<feature type="region of interest" description="Disordered" evidence="1">
    <location>
        <begin position="352"/>
        <end position="653"/>
    </location>
</feature>